<feature type="transmembrane region" description="Helical" evidence="10">
    <location>
        <begin position="2970"/>
        <end position="2989"/>
    </location>
</feature>
<reference evidence="12" key="2">
    <citation type="submission" date="2025-08" db="UniProtKB">
        <authorList>
            <consortium name="Ensembl"/>
        </authorList>
    </citation>
    <scope>IDENTIFICATION</scope>
</reference>
<dbReference type="GO" id="GO:0016462">
    <property type="term" value="F:pyrophosphatase activity"/>
    <property type="evidence" value="ECO:0007669"/>
    <property type="project" value="InterPro"/>
</dbReference>
<comment type="function">
    <text evidence="8">May play an important role in regulating differentiation, survival and aggressiveness of the tumor cells.</text>
</comment>
<dbReference type="Pfam" id="PF13716">
    <property type="entry name" value="CRAL_TRIO_2"/>
    <property type="match status" value="1"/>
</dbReference>
<feature type="compositionally biased region" description="Polar residues" evidence="9">
    <location>
        <begin position="1537"/>
        <end position="1591"/>
    </location>
</feature>
<feature type="region of interest" description="Disordered" evidence="9">
    <location>
        <begin position="1783"/>
        <end position="1814"/>
    </location>
</feature>
<dbReference type="SMART" id="SM00516">
    <property type="entry name" value="SEC14"/>
    <property type="match status" value="1"/>
</dbReference>
<keyword evidence="5" id="KW-0007">Acetylation</keyword>
<evidence type="ECO:0000256" key="4">
    <source>
        <dbReference type="ARBA" id="ARBA00022703"/>
    </source>
</evidence>
<feature type="region of interest" description="Disordered" evidence="9">
    <location>
        <begin position="433"/>
        <end position="466"/>
    </location>
</feature>
<feature type="compositionally biased region" description="Basic and acidic residues" evidence="9">
    <location>
        <begin position="1046"/>
        <end position="1062"/>
    </location>
</feature>
<comment type="subcellular location">
    <subcellularLocation>
        <location evidence="1">Cytoplasm</location>
    </subcellularLocation>
</comment>
<feature type="region of interest" description="Disordered" evidence="9">
    <location>
        <begin position="1598"/>
        <end position="1617"/>
    </location>
</feature>
<dbReference type="HOGENOM" id="CLU_227259_0_0_1"/>
<protein>
    <recommendedName>
        <fullName evidence="6">Protein prune homolog 2</fullName>
    </recommendedName>
    <alternativeName>
        <fullName evidence="7">BNIP2 motif-containing molecule at the C-terminal region 1</fullName>
    </alternativeName>
</protein>
<dbReference type="InterPro" id="IPR022181">
    <property type="entry name" value="Bcl2-/adenovirus-E1B"/>
</dbReference>
<feature type="region of interest" description="Disordered" evidence="9">
    <location>
        <begin position="1231"/>
        <end position="1370"/>
    </location>
</feature>
<feature type="transmembrane region" description="Helical" evidence="10">
    <location>
        <begin position="2927"/>
        <end position="2949"/>
    </location>
</feature>
<feature type="compositionally biased region" description="Acidic residues" evidence="9">
    <location>
        <begin position="1687"/>
        <end position="1702"/>
    </location>
</feature>
<dbReference type="GO" id="GO:0006915">
    <property type="term" value="P:apoptotic process"/>
    <property type="evidence" value="ECO:0007669"/>
    <property type="project" value="UniProtKB-KW"/>
</dbReference>
<feature type="compositionally biased region" description="Polar residues" evidence="9">
    <location>
        <begin position="1238"/>
        <end position="1257"/>
    </location>
</feature>
<feature type="region of interest" description="Disordered" evidence="9">
    <location>
        <begin position="672"/>
        <end position="755"/>
    </location>
</feature>
<feature type="compositionally biased region" description="Polar residues" evidence="9">
    <location>
        <begin position="1271"/>
        <end position="1283"/>
    </location>
</feature>
<feature type="transmembrane region" description="Helical" evidence="10">
    <location>
        <begin position="3001"/>
        <end position="3022"/>
    </location>
</feature>
<feature type="compositionally biased region" description="Polar residues" evidence="9">
    <location>
        <begin position="881"/>
        <end position="894"/>
    </location>
</feature>
<feature type="region of interest" description="Disordered" evidence="9">
    <location>
        <begin position="2808"/>
        <end position="2827"/>
    </location>
</feature>
<feature type="compositionally biased region" description="Polar residues" evidence="9">
    <location>
        <begin position="728"/>
        <end position="742"/>
    </location>
</feature>
<dbReference type="CDD" id="cd00170">
    <property type="entry name" value="SEC14"/>
    <property type="match status" value="1"/>
</dbReference>
<feature type="compositionally biased region" description="Basic and acidic residues" evidence="9">
    <location>
        <begin position="895"/>
        <end position="909"/>
    </location>
</feature>
<dbReference type="ExpressionAtlas" id="A0A096P1T8">
    <property type="expression patterns" value="baseline"/>
</dbReference>
<feature type="compositionally biased region" description="Polar residues" evidence="9">
    <location>
        <begin position="1073"/>
        <end position="1083"/>
    </location>
</feature>
<feature type="compositionally biased region" description="Polar residues" evidence="9">
    <location>
        <begin position="1881"/>
        <end position="1892"/>
    </location>
</feature>
<feature type="compositionally biased region" description="Polar residues" evidence="9">
    <location>
        <begin position="1752"/>
        <end position="1770"/>
    </location>
</feature>
<keyword evidence="4" id="KW-0053">Apoptosis</keyword>
<evidence type="ECO:0000313" key="13">
    <source>
        <dbReference type="Proteomes" id="UP000028761"/>
    </source>
</evidence>
<keyword evidence="10" id="KW-0472">Membrane</keyword>
<dbReference type="Pfam" id="PF12496">
    <property type="entry name" value="BNIP2"/>
    <property type="match status" value="1"/>
</dbReference>
<feature type="region of interest" description="Disordered" evidence="9">
    <location>
        <begin position="1628"/>
        <end position="1710"/>
    </location>
</feature>
<dbReference type="InterPro" id="IPR038763">
    <property type="entry name" value="DHH_sf"/>
</dbReference>
<dbReference type="GO" id="GO:0005829">
    <property type="term" value="C:cytosol"/>
    <property type="evidence" value="ECO:0007669"/>
    <property type="project" value="Ensembl"/>
</dbReference>
<evidence type="ECO:0000256" key="9">
    <source>
        <dbReference type="SAM" id="MobiDB-lite"/>
    </source>
</evidence>
<dbReference type="InterPro" id="IPR004097">
    <property type="entry name" value="DHHA2"/>
</dbReference>
<evidence type="ECO:0000256" key="3">
    <source>
        <dbReference type="ARBA" id="ARBA00022490"/>
    </source>
</evidence>
<dbReference type="InterPro" id="IPR038222">
    <property type="entry name" value="DHHA2_dom_sf"/>
</dbReference>
<reference evidence="12 13" key="1">
    <citation type="submission" date="2012-03" db="EMBL/GenBank/DDBJ databases">
        <title>Whole Genome Assembly of Papio anubis.</title>
        <authorList>
            <person name="Liu Y.L."/>
            <person name="Abraham K.A."/>
            <person name="Akbar H.A."/>
            <person name="Ali S.A."/>
            <person name="Anosike U.A."/>
            <person name="Aqrawi P.A."/>
            <person name="Arias F.A."/>
            <person name="Attaway T.A."/>
            <person name="Awwad R.A."/>
            <person name="Babu C.B."/>
            <person name="Bandaranaike D.B."/>
            <person name="Battles P.B."/>
            <person name="Bell A.B."/>
            <person name="Beltran B.B."/>
            <person name="Berhane-Mersha D.B."/>
            <person name="Bess C.B."/>
            <person name="Bickham C.B."/>
            <person name="Bolden T.B."/>
            <person name="Carter K.C."/>
            <person name="Chau D.C."/>
            <person name="Chavez A.C."/>
            <person name="Clerc-Blankenburg K.C."/>
            <person name="Coyle M.C."/>
            <person name="Dao M.D."/>
            <person name="Davila M.L.D."/>
            <person name="Davy-Carroll L.D."/>
            <person name="Denson S.D."/>
            <person name="Dinh H.D."/>
            <person name="Fernandez S.F."/>
            <person name="Fernando P.F."/>
            <person name="Forbes L.F."/>
            <person name="Francis C.F."/>
            <person name="Francisco L.F."/>
            <person name="Fu Q.F."/>
            <person name="Garcia-Iii R.G."/>
            <person name="Garrett T.G."/>
            <person name="Gross S.G."/>
            <person name="Gubbala S.G."/>
            <person name="Hirani K.H."/>
            <person name="Hogues M.H."/>
            <person name="Hollins B.H."/>
            <person name="Jackson L.J."/>
            <person name="Javaid M.J."/>
            <person name="Jhangiani S.J."/>
            <person name="Johnson A.J."/>
            <person name="Johnson B.J."/>
            <person name="Jones J.J."/>
            <person name="Joshi V.J."/>
            <person name="Kalu J.K."/>
            <person name="Khan N.K."/>
            <person name="Korchina V.K."/>
            <person name="Kovar C.K."/>
            <person name="Lago L.L."/>
            <person name="Lara F.L."/>
            <person name="Le T.-K.L."/>
            <person name="Lee S.L."/>
            <person name="Legall-Iii F.L."/>
            <person name="Lemon S.L."/>
            <person name="Liu J.L."/>
            <person name="Liu Y.-S.L."/>
            <person name="Liyanage D.L."/>
            <person name="Lopez J.L."/>
            <person name="Lorensuhewa L.L."/>
            <person name="Mata R.M."/>
            <person name="Mathew T.M."/>
            <person name="Mercado C.M."/>
            <person name="Mercado I.M."/>
            <person name="Morales K.M."/>
            <person name="Morgan M.M."/>
            <person name="Munidasa M.M."/>
            <person name="Ngo D.N."/>
            <person name="Nguyen L.N."/>
            <person name="Nguyen T.N."/>
            <person name="Nguyen N.N."/>
            <person name="Obregon M.O."/>
            <person name="Okwuonu G.O."/>
            <person name="Ongeri F.O."/>
            <person name="Onwere C.O."/>
            <person name="Osifeso I.O."/>
            <person name="Parra A.P."/>
            <person name="Patil S.P."/>
            <person name="Perez A.P."/>
            <person name="Perez Y.P."/>
            <person name="Pham C.P."/>
            <person name="Pu L.-L.P."/>
            <person name="Puazo M.P."/>
            <person name="Quiroz J.Q."/>
            <person name="Rouhana J.R."/>
            <person name="Ruiz M.R."/>
            <person name="Ruiz S.-J.R."/>
            <person name="Saada N.S."/>
            <person name="Santibanez J.S."/>
            <person name="Scheel M.S."/>
            <person name="Schneider B.S."/>
            <person name="Simmons D.S."/>
            <person name="Sisson I.S."/>
            <person name="Tang L.-Y.T."/>
            <person name="Thornton R.T."/>
            <person name="Tisius J.T."/>
            <person name="Toledanes G.T."/>
            <person name="Trejos Z.T."/>
            <person name="Usmani K.U."/>
            <person name="Varghese R.V."/>
            <person name="Vattathil S.V."/>
            <person name="Vee V.V."/>
            <person name="Walker D.W."/>
            <person name="Weissenberger G.W."/>
            <person name="White C.W."/>
            <person name="Williams A.W."/>
            <person name="Woodworth J.W."/>
            <person name="Wright R.W."/>
            <person name="Zhu Y.Z."/>
            <person name="Han Y.H."/>
            <person name="Newsham I.N."/>
            <person name="Nazareth L.N."/>
            <person name="Worley K.W."/>
            <person name="Muzny D.M."/>
            <person name="Rogers J.R."/>
            <person name="Gibbs R.G."/>
        </authorList>
    </citation>
    <scope>NUCLEOTIDE SEQUENCE [LARGE SCALE GENOMIC DNA]</scope>
</reference>
<sequence length="3146" mass="346858">MEEFLQRAKSKLNRSKRLEKVHVVIGPKSCDLDSLISTFTYAYFLDKVSPPGVLCLPVLNIPRTEFNYFTETRFILEELNISESFHIFRDEINLHQLNDEGKLSVTLVGGNVLASEDKTLESAVVKVINPVEQSDANVEFRESSSSLVLKEILQEAPELITEQLAHRLRGSILFKWMTMESEKISEKQEEILSVLEEKFPNLPPREDIINVLQETQFSAQGLSIEQTMLKDLKELSDGEIKVAISTVSMNLENCLFHSNITSDLKAFTDKFGFDVLILFASYLSEEQQPRRQIAVYSENVELCSQICCELEECQNPCLELEPFDCGCDEILVYQQEDPSVTCDQVVLVVKEVINRRCPEMVSNSRTSSTEAVAGSAPLSQGSSGIMELYGSDVEPQPSSVNFIENPPDLNDSNQAQVDANVDLVSPDSGLATIRSSRSSKESSVFLSDDSPVGEGAGPHHTLLPGLDSYSPIPEGAVAEEHAWSGEHGEHFDLFNFDPAPMASGQSQQSSHSADYSPADDFFPNSDLSEGQLPAGPEGLDGMGTNMSNYSSTSLLSGAGKDSLVEYDEEFVQRQESPRDNSERNLSLTDFVGDESPSPERLKNIGKRIPPTPMNSLVESSPSTEEPASLYTKDMTQKATDTGHMGPPQTHARCSSWWGGLEIDSKNIADAWSSSERESVFQSPESWKEHKPSSIDRRASDSVFQPKSLEFTKSGPWESEFGQPELGSNDIQDQNEESLSFQNVPMEKPPLPNTSPQGTNHLIEDFASLWHSGRSPTAMPEPWGNTTDDGEPAAAAPFPAWSAFGKEDHAEALKNTWNLHPTSGETPSVRDPDEWAMAKGGFVFSSSELLDNSPSEINNEAAPEIWGKRNSDSRDHIFAPGNPSSDLDHTWTNSKPPKEDQNGLVDPKARGKVYEKVDSWNLFEESMKKGGSDVLAPWEDSFLSYKCSDYSASNLGEDSVPSPLDTNYSTSDSYTSPTCAGDEKETEHKPFAKEEGFESKDGNSTAEETDIPPQSLQQPSRNRISSGPGNLDMWASPHTDNSSEINATHDPDENELKTEHTDGKNVSMEDDVGESSQSSYDDPSMMQLYNETNRQLTLLHSSTNSRQTAPDSLDLWNRVILEDTQSTATISDMDNDLDWDDCSGGVALPSDGQTEGYMAESTEPETRFTVRQLEPWGLEYQEANQVDWELPASDEHTKDSAPSGHHTLNEKSGQLIANSIWDSVMRDKDMSSFMLPGSSYLTDSEQSELPSEIPSHSANVKDTHCPDAPAASGTSESGALTSHLDNQETERETLQSDAASLATRLENPGHFAHPDPWKGHSNGQSESEKEAQGATNREHLDEEEVIASGVESASGISEKGQSDQELSSLVASEHQEICVKSGKISSLAVTFSPQTEEPEEVSEYEKGSYNLDSRDVQTGMSADNLQPKDTYEQNLMSQRNSGETTETSDGMNFPKYVSVPEKNLEKTEECNILEPENVGGGGPHKVPRSLDFGDAPVDSVVHVSCTSSEITKNLDVKGTENNLPGASSSGNFDRDTISSEYTHSSASSPELNDSSVALSSWGQQPSSGYQEENRGNWSEQSHQESELITTDGQVEIVTKMKDLEKNRTNEFEKSLDRKTPTFLEIWNDSIDGDSLSSLSSPETGRYSEHSGTRQESNLIASYQEKNEHDISATVQPEDARAISTSSGSDDDSVDGEESVEEEIQAANCHVAQDESRAWESLNESNKFLVTADPKSENIYDYLGSSEPAENESKSNPFCDNQQSSPDHWNFSPLTETEIQIPAVEKEMRSSPETGKTGDVAWQISPKAEPKNEDNSQLEMLGFSADSTEWWNASPQEGRLIESTFERELSDPSDVLEINSSVYQNASPWGVPVQNDIEPVETHYTNPFSDNHQSPFLEGNGKNSHEQLWNIQPRQPDPDADKFSQLVILDQIKEKDSREQTFVSAAGDELTPETPTQERHQDAMLSVCDQPDAAFTHAEENGCVTSHVSTNEGQETNQWEQEKSYLGEMTHSSIATENFPAVSSPTQLIMKPGSEWDGSAPNEDSQGTFVPDILHGNFQEGGQLASAAPDLWVDAKKPFSLKADGENPDILTHCDHDSNSQASNSPDICHDSEAKQDTEKHLGACMGPEVESSELCLTEPEMDKEPIHEPGQEFVPSNAELDSENATPLPPIGNQADIKGSSQPASHKGSPEPSEINSDDNTDLQASEKGASPDMAPILEPVDRRIPRIENVATSIFVTHQEPTPEGDSSWLSDSFSPESQSGARALFDGEPCLSTENPAMVPDALLASDTCLDISEAAFDHSFSDASGLNTSTGTIDDMSKLTLSEGHPETPVDGDLAKQDICSSEASWGDFEYDVMGQNIDEDLLREPEHFLYGGDPPLEEDSLKQSLAPYTPPFDLSYLTEPAQNAETIEEAGSPEDESLGYRAAEIVLSALPDRRSEVNQAETKNRLPGSQLAVLHIHEDPESVYLPVGAGANILSPSSIDWEVETDDSDLPAGGDIGPPNGDSKEISELEEEKVIPTKEPEQIKSEYKEGRCTEKNEDRHVLHMDYILVNHEENLHSKPEACEERESIAELELYVGSKETGPQGTQLARFPDTCQPASLNETKGISAEKMSSKGDTRSSFESPAQDQSWMFLGHSEVGDLSSGPGWSGKTVEPFSELSLGEGPQLQILQEMKPLESLALEEASGPVSQSQKSKSRGRADPDAVMLQAVTHDNEWEMLSPQPAQKTMIRDTEMEEETEFLELGTRKPRPHGLLSEDVGMDIPFEEGVLSPSAADMRPEPPNSLDLNGTHPRRIKLTAPNINLSLDQSEGSILSDDNLDSPDEIDINVDELDTPDEADSFEYTGHEDPTANKDSGQESESIPEYTAEEEREDNRLWRTVVIGEQEQRIDMKVIEPYRRVISHGGDSGNLLCSLAGQMTLKRMRRRVAGWCVCVYVLVATVTSFLLSPFHLLASKLVLHPFHACLCHSGYYGDGLNAIIVFAACFLPDSGRADYHYVMENLFLYVISTLELMVAEDYMIVYLNGATPRRKMPGLGWMKKCYQMIDRRLRKNLKSFIIVHPSWFIRTILAVTRPFISSKFSSKIKYVNSLSELSGLIPMDCIHIPESIIKYDEERSYKRSVRTSCLYNDPEMSSMEKDIDLKLKEKP</sequence>
<feature type="compositionally biased region" description="Acidic residues" evidence="9">
    <location>
        <begin position="2817"/>
        <end position="2827"/>
    </location>
</feature>
<feature type="region of interest" description="Disordered" evidence="9">
    <location>
        <begin position="869"/>
        <end position="909"/>
    </location>
</feature>
<dbReference type="InterPro" id="IPR036865">
    <property type="entry name" value="CRAL-TRIO_dom_sf"/>
</dbReference>
<comment type="similarity">
    <text evidence="2">Belongs to the PPase class C family. Prune subfamily.</text>
</comment>
<dbReference type="GeneTree" id="ENSGT00940000154422"/>
<feature type="region of interest" description="Disordered" evidence="9">
    <location>
        <begin position="2682"/>
        <end position="2703"/>
    </location>
</feature>
<feature type="compositionally biased region" description="Polar residues" evidence="9">
    <location>
        <begin position="1518"/>
        <end position="1530"/>
    </location>
</feature>
<dbReference type="SUPFAM" id="SSF52087">
    <property type="entry name" value="CRAL/TRIO domain"/>
    <property type="match status" value="1"/>
</dbReference>
<feature type="region of interest" description="Disordered" evidence="9">
    <location>
        <begin position="1935"/>
        <end position="1959"/>
    </location>
</feature>
<evidence type="ECO:0000313" key="12">
    <source>
        <dbReference type="Ensembl" id="ENSPANP00000019313.3"/>
    </source>
</evidence>
<feature type="compositionally biased region" description="Low complexity" evidence="9">
    <location>
        <begin position="964"/>
        <end position="977"/>
    </location>
</feature>
<dbReference type="Bgee" id="ENSPANG00000024936">
    <property type="expression patterns" value="Expressed in fundus of stomach and 66 other cell types or tissues"/>
</dbReference>
<name>A0A096P1T8_PAPAN</name>
<evidence type="ECO:0000256" key="1">
    <source>
        <dbReference type="ARBA" id="ARBA00004496"/>
    </source>
</evidence>
<feature type="region of interest" description="Disordered" evidence="9">
    <location>
        <begin position="1738"/>
        <end position="1770"/>
    </location>
</feature>
<dbReference type="Pfam" id="PF02833">
    <property type="entry name" value="DHHA2"/>
    <property type="match status" value="1"/>
</dbReference>
<feature type="compositionally biased region" description="Basic and acidic residues" evidence="9">
    <location>
        <begin position="2106"/>
        <end position="2120"/>
    </location>
</feature>
<dbReference type="Gene3D" id="3.90.1640.10">
    <property type="entry name" value="inorganic pyrophosphatase (n-terminal core)"/>
    <property type="match status" value="1"/>
</dbReference>
<dbReference type="OMA" id="WMDAKQP"/>
<feature type="compositionally biased region" description="Polar residues" evidence="9">
    <location>
        <begin position="2014"/>
        <end position="2025"/>
    </location>
</feature>
<reference evidence="12" key="3">
    <citation type="submission" date="2025-09" db="UniProtKB">
        <authorList>
            <consortium name="Ensembl"/>
        </authorList>
    </citation>
    <scope>IDENTIFICATION</scope>
</reference>
<feature type="domain" description="CRAL-TRIO" evidence="11">
    <location>
        <begin position="2999"/>
        <end position="3115"/>
    </location>
</feature>
<dbReference type="FunFam" id="3.90.1640.10:FF:000003">
    <property type="entry name" value="Prune homolog 2 with BCH domain"/>
    <property type="match status" value="1"/>
</dbReference>
<dbReference type="Gene3D" id="3.10.310.20">
    <property type="entry name" value="DHHA2 domain"/>
    <property type="match status" value="1"/>
</dbReference>
<feature type="compositionally biased region" description="Basic and acidic residues" evidence="9">
    <location>
        <begin position="1284"/>
        <end position="1293"/>
    </location>
</feature>
<feature type="region of interest" description="Disordered" evidence="9">
    <location>
        <begin position="570"/>
        <end position="627"/>
    </location>
</feature>
<feature type="compositionally biased region" description="Basic and acidic residues" evidence="9">
    <location>
        <begin position="2139"/>
        <end position="2149"/>
    </location>
</feature>
<feature type="compositionally biased region" description="Basic and acidic residues" evidence="9">
    <location>
        <begin position="685"/>
        <end position="699"/>
    </location>
</feature>
<organism evidence="12 13">
    <name type="scientific">Papio anubis</name>
    <name type="common">Olive baboon</name>
    <dbReference type="NCBI Taxonomy" id="9555"/>
    <lineage>
        <taxon>Eukaryota</taxon>
        <taxon>Metazoa</taxon>
        <taxon>Chordata</taxon>
        <taxon>Craniata</taxon>
        <taxon>Vertebrata</taxon>
        <taxon>Euteleostomi</taxon>
        <taxon>Mammalia</taxon>
        <taxon>Eutheria</taxon>
        <taxon>Euarchontoglires</taxon>
        <taxon>Primates</taxon>
        <taxon>Haplorrhini</taxon>
        <taxon>Catarrhini</taxon>
        <taxon>Cercopithecidae</taxon>
        <taxon>Cercopithecinae</taxon>
        <taxon>Papio</taxon>
    </lineage>
</organism>
<dbReference type="PANTHER" id="PTHR12112:SF11">
    <property type="entry name" value="PROTEIN PRUNE HOMOLOG 2"/>
    <property type="match status" value="1"/>
</dbReference>
<feature type="compositionally biased region" description="Low complexity" evidence="9">
    <location>
        <begin position="503"/>
        <end position="512"/>
    </location>
</feature>
<keyword evidence="3" id="KW-0963">Cytoplasm</keyword>
<feature type="region of interest" description="Disordered" evidence="9">
    <location>
        <begin position="1507"/>
        <end position="1592"/>
    </location>
</feature>
<evidence type="ECO:0000259" key="11">
    <source>
        <dbReference type="PROSITE" id="PS50191"/>
    </source>
</evidence>
<feature type="region of interest" description="Disordered" evidence="9">
    <location>
        <begin position="2835"/>
        <end position="2870"/>
    </location>
</feature>
<keyword evidence="10" id="KW-1133">Transmembrane helix</keyword>
<accession>A0A096P1T8</accession>
<dbReference type="Ensembl" id="ENSPANT00000025122.3">
    <property type="protein sequence ID" value="ENSPANP00000019313.3"/>
    <property type="gene ID" value="ENSPANG00000024936.4"/>
</dbReference>
<dbReference type="STRING" id="9555.ENSPANP00000019313"/>
<dbReference type="FunFam" id="3.40.525.10:FF:000001">
    <property type="entry name" value="BCL2/adenovirus E1B protein-interacting protein 2"/>
    <property type="match status" value="1"/>
</dbReference>
<feature type="compositionally biased region" description="Polar residues" evidence="9">
    <location>
        <begin position="1001"/>
        <end position="1027"/>
    </location>
</feature>
<feature type="region of interest" description="Disordered" evidence="9">
    <location>
        <begin position="950"/>
        <end position="1083"/>
    </location>
</feature>
<evidence type="ECO:0000256" key="10">
    <source>
        <dbReference type="SAM" id="Phobius"/>
    </source>
</evidence>
<dbReference type="FunFam" id="3.10.310.20:FF:000002">
    <property type="entry name" value="Prune homolog 2 with BCH domain"/>
    <property type="match status" value="1"/>
</dbReference>
<evidence type="ECO:0000256" key="5">
    <source>
        <dbReference type="ARBA" id="ARBA00022990"/>
    </source>
</evidence>
<feature type="compositionally biased region" description="Polar residues" evidence="9">
    <location>
        <begin position="2248"/>
        <end position="2261"/>
    </location>
</feature>
<evidence type="ECO:0000256" key="8">
    <source>
        <dbReference type="ARBA" id="ARBA00056879"/>
    </source>
</evidence>
<dbReference type="PROSITE" id="PS50191">
    <property type="entry name" value="CRAL_TRIO"/>
    <property type="match status" value="1"/>
</dbReference>
<feature type="region of interest" description="Disordered" evidence="9">
    <location>
        <begin position="2486"/>
        <end position="2535"/>
    </location>
</feature>
<feature type="region of interest" description="Disordered" evidence="9">
    <location>
        <begin position="1435"/>
        <end position="1454"/>
    </location>
</feature>
<feature type="region of interest" description="Disordered" evidence="9">
    <location>
        <begin position="490"/>
        <end position="531"/>
    </location>
</feature>
<keyword evidence="13" id="KW-1185">Reference proteome</keyword>
<dbReference type="PANTHER" id="PTHR12112">
    <property type="entry name" value="BNIP - RELATED"/>
    <property type="match status" value="1"/>
</dbReference>
<feature type="compositionally biased region" description="Basic and acidic residues" evidence="9">
    <location>
        <begin position="1325"/>
        <end position="1339"/>
    </location>
</feature>
<proteinExistence type="inferred from homology"/>
<feature type="region of interest" description="Disordered" evidence="9">
    <location>
        <begin position="1472"/>
        <end position="1494"/>
    </location>
</feature>
<feature type="region of interest" description="Disordered" evidence="9">
    <location>
        <begin position="1879"/>
        <end position="1918"/>
    </location>
</feature>
<dbReference type="SUPFAM" id="SSF64182">
    <property type="entry name" value="DHH phosphoesterases"/>
    <property type="match status" value="1"/>
</dbReference>
<feature type="region of interest" description="Disordered" evidence="9">
    <location>
        <begin position="2772"/>
        <end position="2792"/>
    </location>
</feature>
<feature type="region of interest" description="Disordered" evidence="9">
    <location>
        <begin position="1389"/>
        <end position="1430"/>
    </location>
</feature>
<evidence type="ECO:0000256" key="2">
    <source>
        <dbReference type="ARBA" id="ARBA00010331"/>
    </source>
</evidence>
<gene>
    <name evidence="12" type="primary">PRUNE2</name>
</gene>
<feature type="compositionally biased region" description="Basic and acidic residues" evidence="9">
    <location>
        <begin position="570"/>
        <end position="582"/>
    </location>
</feature>
<feature type="region of interest" description="Disordered" evidence="9">
    <location>
        <begin position="2078"/>
        <end position="2221"/>
    </location>
</feature>
<feature type="region of interest" description="Disordered" evidence="9">
    <location>
        <begin position="773"/>
        <end position="795"/>
    </location>
</feature>
<feature type="compositionally biased region" description="Polar residues" evidence="9">
    <location>
        <begin position="613"/>
        <end position="625"/>
    </location>
</feature>
<dbReference type="Gene3D" id="3.40.525.10">
    <property type="entry name" value="CRAL-TRIO lipid binding domain"/>
    <property type="match status" value="1"/>
</dbReference>
<feature type="compositionally biased region" description="Basic and acidic residues" evidence="9">
    <location>
        <begin position="2505"/>
        <end position="2535"/>
    </location>
</feature>
<dbReference type="Proteomes" id="UP000028761">
    <property type="component" value="Chromosome 13"/>
</dbReference>
<dbReference type="GO" id="GO:0098978">
    <property type="term" value="C:glutamatergic synapse"/>
    <property type="evidence" value="ECO:0007669"/>
    <property type="project" value="Ensembl"/>
</dbReference>
<feature type="compositionally biased region" description="Polar residues" evidence="9">
    <location>
        <begin position="1435"/>
        <end position="1449"/>
    </location>
</feature>
<feature type="region of interest" description="Disordered" evidence="9">
    <location>
        <begin position="2014"/>
        <end position="2054"/>
    </location>
</feature>
<feature type="region of interest" description="Disordered" evidence="9">
    <location>
        <begin position="1190"/>
        <end position="1213"/>
    </location>
</feature>
<dbReference type="SMART" id="SM01131">
    <property type="entry name" value="DHHA2"/>
    <property type="match status" value="1"/>
</dbReference>
<dbReference type="GO" id="GO:0098793">
    <property type="term" value="C:presynapse"/>
    <property type="evidence" value="ECO:0007669"/>
    <property type="project" value="Ensembl"/>
</dbReference>
<keyword evidence="10" id="KW-0812">Transmembrane</keyword>
<evidence type="ECO:0000256" key="7">
    <source>
        <dbReference type="ARBA" id="ARBA00042084"/>
    </source>
</evidence>
<feature type="region of interest" description="Disordered" evidence="9">
    <location>
        <begin position="2238"/>
        <end position="2262"/>
    </location>
</feature>
<feature type="region of interest" description="Disordered" evidence="9">
    <location>
        <begin position="2582"/>
        <end position="2627"/>
    </location>
</feature>
<feature type="compositionally biased region" description="Basic and acidic residues" evidence="9">
    <location>
        <begin position="980"/>
        <end position="1000"/>
    </location>
</feature>
<dbReference type="InterPro" id="IPR001251">
    <property type="entry name" value="CRAL-TRIO_dom"/>
</dbReference>
<evidence type="ECO:0000256" key="6">
    <source>
        <dbReference type="ARBA" id="ARBA00039860"/>
    </source>
</evidence>
<feature type="region of interest" description="Disordered" evidence="9">
    <location>
        <begin position="2735"/>
        <end position="2760"/>
    </location>
</feature>